<keyword evidence="6" id="KW-0408">Iron</keyword>
<evidence type="ECO:0000256" key="7">
    <source>
        <dbReference type="ARBA" id="ARBA00023014"/>
    </source>
</evidence>
<dbReference type="PROSITE" id="PS51918">
    <property type="entry name" value="RADICAL_SAM"/>
    <property type="match status" value="1"/>
</dbReference>
<keyword evidence="4" id="KW-0949">S-adenosyl-L-methionine</keyword>
<dbReference type="GO" id="GO:0005829">
    <property type="term" value="C:cytosol"/>
    <property type="evidence" value="ECO:0007669"/>
    <property type="project" value="TreeGrafter"/>
</dbReference>
<dbReference type="InterPro" id="IPR051198">
    <property type="entry name" value="BchE-like"/>
</dbReference>
<dbReference type="InterPro" id="IPR006638">
    <property type="entry name" value="Elp3/MiaA/NifB-like_rSAM"/>
</dbReference>
<dbReference type="PANTHER" id="PTHR43409">
    <property type="entry name" value="ANAEROBIC MAGNESIUM-PROTOPORPHYRIN IX MONOMETHYL ESTER CYCLASE-RELATED"/>
    <property type="match status" value="1"/>
</dbReference>
<evidence type="ECO:0000313" key="9">
    <source>
        <dbReference type="EMBL" id="QJA47893.1"/>
    </source>
</evidence>
<reference evidence="9" key="1">
    <citation type="submission" date="2020-03" db="EMBL/GenBank/DDBJ databases">
        <title>The deep terrestrial virosphere.</title>
        <authorList>
            <person name="Holmfeldt K."/>
            <person name="Nilsson E."/>
            <person name="Simone D."/>
            <person name="Lopez-Fernandez M."/>
            <person name="Wu X."/>
            <person name="de Brujin I."/>
            <person name="Lundin D."/>
            <person name="Andersson A."/>
            <person name="Bertilsson S."/>
            <person name="Dopson M."/>
        </authorList>
    </citation>
    <scope>NUCLEOTIDE SEQUENCE</scope>
    <source>
        <strain evidence="11">MM415A00269</strain>
        <strain evidence="10">MM415B00862</strain>
        <strain evidence="9">TM448A00755</strain>
        <strain evidence="12">TM448B01461</strain>
    </source>
</reference>
<feature type="domain" description="Radical SAM core" evidence="8">
    <location>
        <begin position="157"/>
        <end position="369"/>
    </location>
</feature>
<evidence type="ECO:0000313" key="11">
    <source>
        <dbReference type="EMBL" id="QJA83650.1"/>
    </source>
</evidence>
<comment type="cofactor">
    <cofactor evidence="1">
        <name>[4Fe-4S] cluster</name>
        <dbReference type="ChEBI" id="CHEBI:49883"/>
    </cofactor>
</comment>
<keyword evidence="5" id="KW-0479">Metal-binding</keyword>
<dbReference type="SMART" id="SM00729">
    <property type="entry name" value="Elp3"/>
    <property type="match status" value="1"/>
</dbReference>
<evidence type="ECO:0000256" key="2">
    <source>
        <dbReference type="ARBA" id="ARBA00022603"/>
    </source>
</evidence>
<dbReference type="CDD" id="cd01335">
    <property type="entry name" value="Radical_SAM"/>
    <property type="match status" value="1"/>
</dbReference>
<dbReference type="GO" id="GO:0051539">
    <property type="term" value="F:4 iron, 4 sulfur cluster binding"/>
    <property type="evidence" value="ECO:0007669"/>
    <property type="project" value="UniProtKB-KW"/>
</dbReference>
<evidence type="ECO:0000256" key="3">
    <source>
        <dbReference type="ARBA" id="ARBA00022679"/>
    </source>
</evidence>
<dbReference type="EMBL" id="MT141456">
    <property type="protein sequence ID" value="QJA61896.1"/>
    <property type="molecule type" value="Genomic_DNA"/>
</dbReference>
<evidence type="ECO:0000256" key="4">
    <source>
        <dbReference type="ARBA" id="ARBA00022691"/>
    </source>
</evidence>
<evidence type="ECO:0000256" key="6">
    <source>
        <dbReference type="ARBA" id="ARBA00023004"/>
    </source>
</evidence>
<dbReference type="PANTHER" id="PTHR43409:SF7">
    <property type="entry name" value="BLL1977 PROTEIN"/>
    <property type="match status" value="1"/>
</dbReference>
<dbReference type="Gene3D" id="3.80.30.20">
    <property type="entry name" value="tm_1862 like domain"/>
    <property type="match status" value="1"/>
</dbReference>
<protein>
    <submittedName>
        <fullName evidence="9">Putative radical SAM superfamily protein</fullName>
    </submittedName>
</protein>
<dbReference type="GO" id="GO:0003824">
    <property type="term" value="F:catalytic activity"/>
    <property type="evidence" value="ECO:0007669"/>
    <property type="project" value="InterPro"/>
</dbReference>
<name>A0A6H1ZIZ4_9ZZZZ</name>
<dbReference type="InterPro" id="IPR006158">
    <property type="entry name" value="Cobalamin-bd"/>
</dbReference>
<dbReference type="SFLD" id="SFLDG01123">
    <property type="entry name" value="methyltransferase_(Class_B)"/>
    <property type="match status" value="1"/>
</dbReference>
<dbReference type="Pfam" id="PF02310">
    <property type="entry name" value="B12-binding"/>
    <property type="match status" value="1"/>
</dbReference>
<dbReference type="EMBL" id="MT142515">
    <property type="protein sequence ID" value="QJA83650.1"/>
    <property type="molecule type" value="Genomic_DNA"/>
</dbReference>
<evidence type="ECO:0000313" key="10">
    <source>
        <dbReference type="EMBL" id="QJA61896.1"/>
    </source>
</evidence>
<proteinExistence type="predicted"/>
<dbReference type="EMBL" id="MT144062">
    <property type="protein sequence ID" value="QJA47893.1"/>
    <property type="molecule type" value="Genomic_DNA"/>
</dbReference>
<dbReference type="AlphaFoldDB" id="A0A6H1ZIZ4"/>
<dbReference type="InterPro" id="IPR058240">
    <property type="entry name" value="rSAM_sf"/>
</dbReference>
<evidence type="ECO:0000313" key="12">
    <source>
        <dbReference type="EMBL" id="QJH98983.1"/>
    </source>
</evidence>
<organism evidence="9">
    <name type="scientific">viral metagenome</name>
    <dbReference type="NCBI Taxonomy" id="1070528"/>
    <lineage>
        <taxon>unclassified sequences</taxon>
        <taxon>metagenomes</taxon>
        <taxon>organismal metagenomes</taxon>
    </lineage>
</organism>
<evidence type="ECO:0000259" key="8">
    <source>
        <dbReference type="PROSITE" id="PS51918"/>
    </source>
</evidence>
<dbReference type="Pfam" id="PF04055">
    <property type="entry name" value="Radical_SAM"/>
    <property type="match status" value="1"/>
</dbReference>
<keyword evidence="7" id="KW-0411">Iron-sulfur</keyword>
<dbReference type="SUPFAM" id="SSF102114">
    <property type="entry name" value="Radical SAM enzymes"/>
    <property type="match status" value="1"/>
</dbReference>
<gene>
    <name evidence="11" type="ORF">MM415A00269_0018</name>
    <name evidence="10" type="ORF">MM415B00862_0017</name>
    <name evidence="9" type="ORF">TM448A00755_0006</name>
    <name evidence="12" type="ORF">TM448B01461_0007</name>
</gene>
<dbReference type="InterPro" id="IPR007197">
    <property type="entry name" value="rSAM"/>
</dbReference>
<evidence type="ECO:0000256" key="1">
    <source>
        <dbReference type="ARBA" id="ARBA00001966"/>
    </source>
</evidence>
<dbReference type="GO" id="GO:0046872">
    <property type="term" value="F:metal ion binding"/>
    <property type="evidence" value="ECO:0007669"/>
    <property type="project" value="UniProtKB-KW"/>
</dbReference>
<dbReference type="InterPro" id="IPR023404">
    <property type="entry name" value="rSAM_horseshoe"/>
</dbReference>
<dbReference type="GO" id="GO:0031419">
    <property type="term" value="F:cobalamin binding"/>
    <property type="evidence" value="ECO:0007669"/>
    <property type="project" value="InterPro"/>
</dbReference>
<keyword evidence="2" id="KW-0489">Methyltransferase</keyword>
<sequence length="402" mass="45192">MKHMRPDLTLIFPKSEFLLDQAVFPPLGILYISAYLKQQGLNVQCLDMGIGHTPDMAESENIGISFTTPQRQEAFSLARRYGAMGEGRIVIGGGPHPTHMPDECEGNGFTFTSQGRGELFLHNFFGYWTGKFVALGIDDYPFPDRDALPIKEYHYEIDGVPATPIMTSRGCFANCAFCAKIDNNFQMQSAGRTIAEIEHIHEKYGYEAFMIFDDVFVASKKRLQAIVNGIGDAFKFRCFARSNLLDDKVCKLLRQLGVVEVGIGIESGSDDILSRNMKGTTRKQNTRAVRRLHDNGIRAKAFLIVGLPGESNGTVIETADWITEAEPDDIDLSVFQPMPGSKIFAEPEKWGIQFEYDGKPGWYKGRPGEYEPTANTEHLTGAEILEWRDLLEREFKRPELLR</sequence>
<dbReference type="InterPro" id="IPR034466">
    <property type="entry name" value="Methyltransferase_Class_B"/>
</dbReference>
<dbReference type="Gene3D" id="3.40.50.280">
    <property type="entry name" value="Cobalamin-binding domain"/>
    <property type="match status" value="1"/>
</dbReference>
<dbReference type="EMBL" id="MT144762">
    <property type="protein sequence ID" value="QJH98983.1"/>
    <property type="molecule type" value="Genomic_DNA"/>
</dbReference>
<accession>A0A6H1ZIZ4</accession>
<dbReference type="SFLD" id="SFLDS00029">
    <property type="entry name" value="Radical_SAM"/>
    <property type="match status" value="1"/>
</dbReference>
<dbReference type="SFLD" id="SFLDG01082">
    <property type="entry name" value="B12-binding_domain_containing"/>
    <property type="match status" value="1"/>
</dbReference>
<keyword evidence="3" id="KW-0808">Transferase</keyword>
<evidence type="ECO:0000256" key="5">
    <source>
        <dbReference type="ARBA" id="ARBA00022723"/>
    </source>
</evidence>